<dbReference type="PANTHER" id="PTHR39596:SF2">
    <property type="entry name" value="HET DOMAIN PROTEIN (AFU_ORTHOLOGUE AFUA_1G17550)-RELATED"/>
    <property type="match status" value="1"/>
</dbReference>
<dbReference type="GeneID" id="54301206"/>
<gene>
    <name evidence="1" type="ORF">K452DRAFT_313931</name>
</gene>
<protein>
    <recommendedName>
        <fullName evidence="3">Heterokaryon incompatibility domain-containing protein</fullName>
    </recommendedName>
</protein>
<accession>A0A6A6AU26</accession>
<dbReference type="OrthoDB" id="2426273at2759"/>
<sequence>MQYQHAYHLEDGRPEFIPFTVPRLGKFDFSEFWEFPARAGWCVHRLDRHCHKSRCPPGVCVAVNTGQPHCYGLNTPSISRVGGGNATCSMKLAFLQTWLFFGALAEAHAVCNLPIIPDDFSADVFDTARRNGLPMRLYFASKESGHAGSRALKEKLYAIIRQIQLMITRASDWEDEHDYTLTQCEVLFSIQILLRMLSLALLCHSRSPFLDLEDDLSLSVADPVADWKPEGQMSMMKFTANRLLEKGWCRSELWQILQSFDVSTAAYYLDRPYAIQGHDSCTDTTCTAYQINESSYSTLHIDSSCSCAFISVKPAELRDVLARNAIPKIAITDDLQLSIVDEDGLVYIAFSHVWADGLGNPSQNALPSCHIRRLRDLAVDLCSKFELVEKRKPMRVAIWMDTLCIPVAPELKEYRKLAIRLLAQTYAEARGVLVIDRELCRFESGNASILELSIRLMCSGWLKRLWTLQEASLTGQEAANERPGGALYIQMAEGPAHWHGHAKRFMYKPFSTSRPTPRKPSPLAVSVQEAKTDLVYGMHLLTAMEDRLPSVRTIQEPRFDTRFQKIVAAVQNRSTSKPEDEPICMASLLALDLKQILSAKGVDERMMKFYRLLHEIPTAIVFAEFGLPDFLSRNITSAPYRWAPRSLLSLDRPMEINIALSAMRFADPPLPLLGKCEDDGLHIEHPGFLFEDMGPVTFARETALLDTGEGSLYRLSLALSDSSPLTIGPVERCALIFKTDICSDVAIVALESERVLEAGMCFCVAILGHGTVTPQSASELSGRDGSTGLQALRGCSTKRDQQWCIT</sequence>
<dbReference type="AlphaFoldDB" id="A0A6A6AU26"/>
<dbReference type="EMBL" id="ML995576">
    <property type="protein sequence ID" value="KAF2135512.1"/>
    <property type="molecule type" value="Genomic_DNA"/>
</dbReference>
<name>A0A6A6AU26_9PEZI</name>
<evidence type="ECO:0000313" key="1">
    <source>
        <dbReference type="EMBL" id="KAF2135512.1"/>
    </source>
</evidence>
<dbReference type="PANTHER" id="PTHR39596">
    <property type="match status" value="1"/>
</dbReference>
<dbReference type="Proteomes" id="UP000799438">
    <property type="component" value="Unassembled WGS sequence"/>
</dbReference>
<evidence type="ECO:0000313" key="2">
    <source>
        <dbReference type="Proteomes" id="UP000799438"/>
    </source>
</evidence>
<proteinExistence type="predicted"/>
<reference evidence="1" key="1">
    <citation type="journal article" date="2020" name="Stud. Mycol.">
        <title>101 Dothideomycetes genomes: a test case for predicting lifestyles and emergence of pathogens.</title>
        <authorList>
            <person name="Haridas S."/>
            <person name="Albert R."/>
            <person name="Binder M."/>
            <person name="Bloem J."/>
            <person name="Labutti K."/>
            <person name="Salamov A."/>
            <person name="Andreopoulos B."/>
            <person name="Baker S."/>
            <person name="Barry K."/>
            <person name="Bills G."/>
            <person name="Bluhm B."/>
            <person name="Cannon C."/>
            <person name="Castanera R."/>
            <person name="Culley D."/>
            <person name="Daum C."/>
            <person name="Ezra D."/>
            <person name="Gonzalez J."/>
            <person name="Henrissat B."/>
            <person name="Kuo A."/>
            <person name="Liang C."/>
            <person name="Lipzen A."/>
            <person name="Lutzoni F."/>
            <person name="Magnuson J."/>
            <person name="Mondo S."/>
            <person name="Nolan M."/>
            <person name="Ohm R."/>
            <person name="Pangilinan J."/>
            <person name="Park H.-J."/>
            <person name="Ramirez L."/>
            <person name="Alfaro M."/>
            <person name="Sun H."/>
            <person name="Tritt A."/>
            <person name="Yoshinaga Y."/>
            <person name="Zwiers L.-H."/>
            <person name="Turgeon B."/>
            <person name="Goodwin S."/>
            <person name="Spatafora J."/>
            <person name="Crous P."/>
            <person name="Grigoriev I."/>
        </authorList>
    </citation>
    <scope>NUCLEOTIDE SEQUENCE</scope>
    <source>
        <strain evidence="1">CBS 121167</strain>
    </source>
</reference>
<keyword evidence="2" id="KW-1185">Reference proteome</keyword>
<evidence type="ECO:0008006" key="3">
    <source>
        <dbReference type="Google" id="ProtNLM"/>
    </source>
</evidence>
<dbReference type="RefSeq" id="XP_033391230.1">
    <property type="nucleotide sequence ID" value="XM_033543709.1"/>
</dbReference>
<organism evidence="1 2">
    <name type="scientific">Aplosporella prunicola CBS 121167</name>
    <dbReference type="NCBI Taxonomy" id="1176127"/>
    <lineage>
        <taxon>Eukaryota</taxon>
        <taxon>Fungi</taxon>
        <taxon>Dikarya</taxon>
        <taxon>Ascomycota</taxon>
        <taxon>Pezizomycotina</taxon>
        <taxon>Dothideomycetes</taxon>
        <taxon>Dothideomycetes incertae sedis</taxon>
        <taxon>Botryosphaeriales</taxon>
        <taxon>Aplosporellaceae</taxon>
        <taxon>Aplosporella</taxon>
    </lineage>
</organism>